<reference evidence="1 2" key="1">
    <citation type="submission" date="2024-09" db="EMBL/GenBank/DDBJ databases">
        <title>The Natural Products Discovery Center: Release of the First 8490 Sequenced Strains for Exploring Actinobacteria Biosynthetic Diversity.</title>
        <authorList>
            <person name="Kalkreuter E."/>
            <person name="Kautsar S.A."/>
            <person name="Yang D."/>
            <person name="Bader C.D."/>
            <person name="Teijaro C.N."/>
            <person name="Fluegel L."/>
            <person name="Davis C.M."/>
            <person name="Simpson J.R."/>
            <person name="Lauterbach L."/>
            <person name="Steele A.D."/>
            <person name="Gui C."/>
            <person name="Meng S."/>
            <person name="Li G."/>
            <person name="Viehrig K."/>
            <person name="Ye F."/>
            <person name="Su P."/>
            <person name="Kiefer A.F."/>
            <person name="Nichols A."/>
            <person name="Cepeda A.J."/>
            <person name="Yan W."/>
            <person name="Fan B."/>
            <person name="Jiang Y."/>
            <person name="Adhikari A."/>
            <person name="Zheng C.-J."/>
            <person name="Schuster L."/>
            <person name="Cowan T.M."/>
            <person name="Smanski M.J."/>
            <person name="Chevrette M.G."/>
            <person name="De Carvalho L.P.S."/>
            <person name="Shen B."/>
        </authorList>
    </citation>
    <scope>NUCLEOTIDE SEQUENCE [LARGE SCALE GENOMIC DNA]</scope>
    <source>
        <strain evidence="1 2">NPDC058753</strain>
    </source>
</reference>
<name>A0ABW6GRL0_9ACTN</name>
<accession>A0ABW6GRL0</accession>
<organism evidence="1 2">
    <name type="scientific">Kitasatospora phosalacinea</name>
    <dbReference type="NCBI Taxonomy" id="2065"/>
    <lineage>
        <taxon>Bacteria</taxon>
        <taxon>Bacillati</taxon>
        <taxon>Actinomycetota</taxon>
        <taxon>Actinomycetes</taxon>
        <taxon>Kitasatosporales</taxon>
        <taxon>Streptomycetaceae</taxon>
        <taxon>Kitasatospora</taxon>
    </lineage>
</organism>
<dbReference type="EMBL" id="JBHYPX010000059">
    <property type="protein sequence ID" value="MFE1355405.1"/>
    <property type="molecule type" value="Genomic_DNA"/>
</dbReference>
<keyword evidence="2" id="KW-1185">Reference proteome</keyword>
<evidence type="ECO:0000313" key="1">
    <source>
        <dbReference type="EMBL" id="MFE1355405.1"/>
    </source>
</evidence>
<sequence>MELRNDFTDDQKKTIGEVTATLDDLITNQLRKAHAEAREKLAAAGVHVDPDSTYCHLCLDSPHPCDHYVQGYLGQCKRHSCHHIQLWHNFPS</sequence>
<proteinExistence type="predicted"/>
<comment type="caution">
    <text evidence="1">The sequence shown here is derived from an EMBL/GenBank/DDBJ whole genome shotgun (WGS) entry which is preliminary data.</text>
</comment>
<dbReference type="RefSeq" id="WP_380314704.1">
    <property type="nucleotide sequence ID" value="NZ_JBHYPW010000001.1"/>
</dbReference>
<dbReference type="Proteomes" id="UP001599542">
    <property type="component" value="Unassembled WGS sequence"/>
</dbReference>
<evidence type="ECO:0000313" key="2">
    <source>
        <dbReference type="Proteomes" id="UP001599542"/>
    </source>
</evidence>
<gene>
    <name evidence="1" type="ORF">ACFW6T_25780</name>
</gene>
<protein>
    <submittedName>
        <fullName evidence="1">Uncharacterized protein</fullName>
    </submittedName>
</protein>